<feature type="modified residue" description="N6-(pyridoxal phosphate)lysine" evidence="4 5">
    <location>
        <position position="41"/>
    </location>
</feature>
<dbReference type="GO" id="GO:0030170">
    <property type="term" value="F:pyridoxal phosphate binding"/>
    <property type="evidence" value="ECO:0007669"/>
    <property type="project" value="UniProtKB-UniRule"/>
</dbReference>
<dbReference type="InterPro" id="IPR009006">
    <property type="entry name" value="Ala_racemase/Decarboxylase_C"/>
</dbReference>
<dbReference type="RefSeq" id="WP_160201553.1">
    <property type="nucleotide sequence ID" value="NZ_QXWK01000010.1"/>
</dbReference>
<dbReference type="EC" id="5.1.1.1" evidence="4"/>
<evidence type="ECO:0000256" key="2">
    <source>
        <dbReference type="ARBA" id="ARBA00022898"/>
    </source>
</evidence>
<dbReference type="GO" id="GO:0030632">
    <property type="term" value="P:D-alanine biosynthetic process"/>
    <property type="evidence" value="ECO:0007669"/>
    <property type="project" value="UniProtKB-UniRule"/>
</dbReference>
<dbReference type="CDD" id="cd00430">
    <property type="entry name" value="PLPDE_III_AR"/>
    <property type="match status" value="1"/>
</dbReference>
<accession>A0A845QGN6</accession>
<dbReference type="GO" id="GO:0008784">
    <property type="term" value="F:alanine racemase activity"/>
    <property type="evidence" value="ECO:0007669"/>
    <property type="project" value="UniProtKB-UniRule"/>
</dbReference>
<dbReference type="PANTHER" id="PTHR30511:SF0">
    <property type="entry name" value="ALANINE RACEMASE, CATABOLIC-RELATED"/>
    <property type="match status" value="1"/>
</dbReference>
<evidence type="ECO:0000256" key="5">
    <source>
        <dbReference type="PIRSR" id="PIRSR600821-50"/>
    </source>
</evidence>
<dbReference type="FunFam" id="3.20.20.10:FF:000002">
    <property type="entry name" value="Alanine racemase"/>
    <property type="match status" value="1"/>
</dbReference>
<dbReference type="Proteomes" id="UP000446866">
    <property type="component" value="Unassembled WGS sequence"/>
</dbReference>
<dbReference type="EMBL" id="QXWK01000010">
    <property type="protein sequence ID" value="NBH61272.1"/>
    <property type="molecule type" value="Genomic_DNA"/>
</dbReference>
<dbReference type="NCBIfam" id="TIGR00492">
    <property type="entry name" value="alr"/>
    <property type="match status" value="1"/>
</dbReference>
<comment type="similarity">
    <text evidence="4">Belongs to the alanine racemase family.</text>
</comment>
<dbReference type="Gene3D" id="2.40.37.10">
    <property type="entry name" value="Lyase, Ornithine Decarboxylase, Chain A, domain 1"/>
    <property type="match status" value="1"/>
</dbReference>
<evidence type="ECO:0000256" key="4">
    <source>
        <dbReference type="HAMAP-Rule" id="MF_01201"/>
    </source>
</evidence>
<comment type="function">
    <text evidence="4">Catalyzes the interconversion of L-alanine and D-alanine. May also act on other amino acids.</text>
</comment>
<dbReference type="UniPathway" id="UPA00042">
    <property type="reaction ID" value="UER00497"/>
</dbReference>
<dbReference type="InterPro" id="IPR001608">
    <property type="entry name" value="Ala_racemase_N"/>
</dbReference>
<dbReference type="PRINTS" id="PR00992">
    <property type="entry name" value="ALARACEMASE"/>
</dbReference>
<dbReference type="GO" id="GO:0005829">
    <property type="term" value="C:cytosol"/>
    <property type="evidence" value="ECO:0007669"/>
    <property type="project" value="TreeGrafter"/>
</dbReference>
<sequence length="373" mass="40923">MTNTEILRDTQIVVDLNKLAGNMTKIKEMVGADVDIMPVIKANGYGHGACAIAQTLMECGASALAVATLTEALELKEAYPDYPVLIMGYTPDRLLHWVVEKDIIQTIWSIEQAEKLGQLAGSLDKTACVHIKVDTGFHRLGKCPSDEFAAEISDIFKVPHLAVQGIFSHLALAGLSEDEEQYQQFTDFIKKLEAIGCKFHYKHIADSIACVDYPQYRMNLVRPGALLYGMKGAQYADINVEQILTFKTAISQLHEIPAGEGLSYDYLWKAERDSIIATLPFGYADGYPRNLRDKGYVIINGTRAPIVGVICMDQCMADVTDVPDVCCGMEAIIYGDGKDGSMTIAEAASLSSTNKNDIIARLTARPPRVYIGK</sequence>
<protein>
    <recommendedName>
        <fullName evidence="4">Alanine racemase</fullName>
        <ecNumber evidence="4">5.1.1.1</ecNumber>
    </recommendedName>
</protein>
<feature type="domain" description="Alanine racemase C-terminal" evidence="7">
    <location>
        <begin position="243"/>
        <end position="371"/>
    </location>
</feature>
<evidence type="ECO:0000256" key="1">
    <source>
        <dbReference type="ARBA" id="ARBA00001933"/>
    </source>
</evidence>
<dbReference type="GO" id="GO:0009252">
    <property type="term" value="P:peptidoglycan biosynthetic process"/>
    <property type="evidence" value="ECO:0007669"/>
    <property type="project" value="TreeGrafter"/>
</dbReference>
<feature type="binding site" evidence="4 6">
    <location>
        <position position="312"/>
    </location>
    <ligand>
        <name>substrate</name>
    </ligand>
</feature>
<dbReference type="SMART" id="SM01005">
    <property type="entry name" value="Ala_racemase_C"/>
    <property type="match status" value="1"/>
</dbReference>
<feature type="active site" description="Proton acceptor; specific for L-alanine" evidence="4">
    <location>
        <position position="264"/>
    </location>
</feature>
<dbReference type="Pfam" id="PF00842">
    <property type="entry name" value="Ala_racemase_C"/>
    <property type="match status" value="1"/>
</dbReference>
<feature type="binding site" evidence="4 6">
    <location>
        <position position="139"/>
    </location>
    <ligand>
        <name>substrate</name>
    </ligand>
</feature>
<comment type="cofactor">
    <cofactor evidence="1 4 5">
        <name>pyridoxal 5'-phosphate</name>
        <dbReference type="ChEBI" id="CHEBI:597326"/>
    </cofactor>
</comment>
<evidence type="ECO:0000256" key="6">
    <source>
        <dbReference type="PIRSR" id="PIRSR600821-52"/>
    </source>
</evidence>
<organism evidence="8 9">
    <name type="scientific">Anaerotruncus colihominis</name>
    <dbReference type="NCBI Taxonomy" id="169435"/>
    <lineage>
        <taxon>Bacteria</taxon>
        <taxon>Bacillati</taxon>
        <taxon>Bacillota</taxon>
        <taxon>Clostridia</taxon>
        <taxon>Eubacteriales</taxon>
        <taxon>Oscillospiraceae</taxon>
        <taxon>Anaerotruncus</taxon>
    </lineage>
</organism>
<dbReference type="HAMAP" id="MF_01201">
    <property type="entry name" value="Ala_racemase"/>
    <property type="match status" value="1"/>
</dbReference>
<keyword evidence="9" id="KW-1185">Reference proteome</keyword>
<evidence type="ECO:0000313" key="9">
    <source>
        <dbReference type="Proteomes" id="UP000446866"/>
    </source>
</evidence>
<comment type="caution">
    <text evidence="8">The sequence shown here is derived from an EMBL/GenBank/DDBJ whole genome shotgun (WGS) entry which is preliminary data.</text>
</comment>
<dbReference type="Gene3D" id="3.20.20.10">
    <property type="entry name" value="Alanine racemase"/>
    <property type="match status" value="1"/>
</dbReference>
<evidence type="ECO:0000256" key="3">
    <source>
        <dbReference type="ARBA" id="ARBA00023235"/>
    </source>
</evidence>
<feature type="active site" description="Proton acceptor; specific for D-alanine" evidence="4">
    <location>
        <position position="41"/>
    </location>
</feature>
<evidence type="ECO:0000259" key="7">
    <source>
        <dbReference type="SMART" id="SM01005"/>
    </source>
</evidence>
<dbReference type="PANTHER" id="PTHR30511">
    <property type="entry name" value="ALANINE RACEMASE"/>
    <property type="match status" value="1"/>
</dbReference>
<dbReference type="SUPFAM" id="SSF50621">
    <property type="entry name" value="Alanine racemase C-terminal domain-like"/>
    <property type="match status" value="1"/>
</dbReference>
<dbReference type="AlphaFoldDB" id="A0A845QGN6"/>
<keyword evidence="3 4" id="KW-0413">Isomerase</keyword>
<dbReference type="SUPFAM" id="SSF51419">
    <property type="entry name" value="PLP-binding barrel"/>
    <property type="match status" value="1"/>
</dbReference>
<dbReference type="PROSITE" id="PS00395">
    <property type="entry name" value="ALANINE_RACEMASE"/>
    <property type="match status" value="1"/>
</dbReference>
<dbReference type="InterPro" id="IPR020622">
    <property type="entry name" value="Ala_racemase_pyridoxalP-BS"/>
</dbReference>
<comment type="pathway">
    <text evidence="4">Amino-acid biosynthesis; D-alanine biosynthesis; D-alanine from L-alanine: step 1/1.</text>
</comment>
<dbReference type="InterPro" id="IPR011079">
    <property type="entry name" value="Ala_racemase_C"/>
</dbReference>
<dbReference type="Pfam" id="PF01168">
    <property type="entry name" value="Ala_racemase_N"/>
    <property type="match status" value="1"/>
</dbReference>
<dbReference type="InterPro" id="IPR000821">
    <property type="entry name" value="Ala_racemase"/>
</dbReference>
<name>A0A845QGN6_9FIRM</name>
<gene>
    <name evidence="8" type="primary">alr</name>
    <name evidence="8" type="ORF">D0435_06360</name>
</gene>
<evidence type="ECO:0000313" key="8">
    <source>
        <dbReference type="EMBL" id="NBH61272.1"/>
    </source>
</evidence>
<comment type="catalytic activity">
    <reaction evidence="4">
        <text>L-alanine = D-alanine</text>
        <dbReference type="Rhea" id="RHEA:20249"/>
        <dbReference type="ChEBI" id="CHEBI:57416"/>
        <dbReference type="ChEBI" id="CHEBI:57972"/>
        <dbReference type="EC" id="5.1.1.1"/>
    </reaction>
</comment>
<keyword evidence="2 4" id="KW-0663">Pyridoxal phosphate</keyword>
<reference evidence="8 9" key="1">
    <citation type="submission" date="2018-08" db="EMBL/GenBank/DDBJ databases">
        <title>Murine metabolic-syndrome-specific gut microbial biobank.</title>
        <authorList>
            <person name="Liu C."/>
        </authorList>
    </citation>
    <scope>NUCLEOTIDE SEQUENCE [LARGE SCALE GENOMIC DNA]</scope>
    <source>
        <strain evidence="8 9">28</strain>
    </source>
</reference>
<dbReference type="InterPro" id="IPR029066">
    <property type="entry name" value="PLP-binding_barrel"/>
</dbReference>
<proteinExistence type="inferred from homology"/>